<dbReference type="GO" id="GO:0009055">
    <property type="term" value="F:electron transfer activity"/>
    <property type="evidence" value="ECO:0007669"/>
    <property type="project" value="UniProtKB-UniRule"/>
</dbReference>
<dbReference type="NCBIfam" id="NF001419">
    <property type="entry name" value="PRK00293.1"/>
    <property type="match status" value="1"/>
</dbReference>
<evidence type="ECO:0000256" key="17">
    <source>
        <dbReference type="ARBA" id="ARBA00047804"/>
    </source>
</evidence>
<dbReference type="InterPro" id="IPR017937">
    <property type="entry name" value="Thioredoxin_CS"/>
</dbReference>
<evidence type="ECO:0000256" key="1">
    <source>
        <dbReference type="ARBA" id="ARBA00004429"/>
    </source>
</evidence>
<dbReference type="EC" id="1.8.1.8" evidence="18"/>
<evidence type="ECO:0000313" key="20">
    <source>
        <dbReference type="EMBL" id="QJD30757.1"/>
    </source>
</evidence>
<dbReference type="InterPro" id="IPR022910">
    <property type="entry name" value="Thiol_diS_interchange_DbsD"/>
</dbReference>
<keyword evidence="7" id="KW-0732">Signal</keyword>
<gene>
    <name evidence="18 20" type="primary">dsbD</name>
    <name evidence="20" type="ORF">GNH96_12790</name>
</gene>
<evidence type="ECO:0000256" key="6">
    <source>
        <dbReference type="ARBA" id="ARBA00022692"/>
    </source>
</evidence>
<feature type="transmembrane region" description="Helical" evidence="18">
    <location>
        <begin position="371"/>
        <end position="395"/>
    </location>
</feature>
<dbReference type="Pfam" id="PF13899">
    <property type="entry name" value="Thioredoxin_7"/>
    <property type="match status" value="1"/>
</dbReference>
<comment type="catalytic activity">
    <reaction evidence="17 18">
        <text>[protein]-dithiol + NADP(+) = [protein]-disulfide + NADPH + H(+)</text>
        <dbReference type="Rhea" id="RHEA:18753"/>
        <dbReference type="Rhea" id="RHEA-COMP:10593"/>
        <dbReference type="Rhea" id="RHEA-COMP:10594"/>
        <dbReference type="ChEBI" id="CHEBI:15378"/>
        <dbReference type="ChEBI" id="CHEBI:29950"/>
        <dbReference type="ChEBI" id="CHEBI:50058"/>
        <dbReference type="ChEBI" id="CHEBI:57783"/>
        <dbReference type="ChEBI" id="CHEBI:58349"/>
        <dbReference type="EC" id="1.8.1.8"/>
    </reaction>
</comment>
<evidence type="ECO:0000256" key="8">
    <source>
        <dbReference type="ARBA" id="ARBA00022748"/>
    </source>
</evidence>
<dbReference type="HAMAP" id="MF_00399">
    <property type="entry name" value="DbsD"/>
    <property type="match status" value="1"/>
</dbReference>
<accession>A0A858QA45</accession>
<dbReference type="SUPFAM" id="SSF52833">
    <property type="entry name" value="Thioredoxin-like"/>
    <property type="match status" value="1"/>
</dbReference>
<evidence type="ECO:0000256" key="5">
    <source>
        <dbReference type="ARBA" id="ARBA00022519"/>
    </source>
</evidence>
<dbReference type="EMBL" id="CP046565">
    <property type="protein sequence ID" value="QJD30757.1"/>
    <property type="molecule type" value="Genomic_DNA"/>
</dbReference>
<dbReference type="InterPro" id="IPR028250">
    <property type="entry name" value="DsbDN"/>
</dbReference>
<dbReference type="Gene3D" id="3.40.30.10">
    <property type="entry name" value="Glutaredoxin"/>
    <property type="match status" value="1"/>
</dbReference>
<keyword evidence="12 18" id="KW-0520">NAD</keyword>
<keyword evidence="14 18" id="KW-1015">Disulfide bond</keyword>
<dbReference type="InterPro" id="IPR036929">
    <property type="entry name" value="DsbDN_sf"/>
</dbReference>
<dbReference type="GO" id="GO:0017004">
    <property type="term" value="P:cytochrome complex assembly"/>
    <property type="evidence" value="ECO:0007669"/>
    <property type="project" value="UniProtKB-UniRule"/>
</dbReference>
<evidence type="ECO:0000256" key="11">
    <source>
        <dbReference type="ARBA" id="ARBA00023002"/>
    </source>
</evidence>
<dbReference type="InterPro" id="IPR036249">
    <property type="entry name" value="Thioredoxin-like_sf"/>
</dbReference>
<dbReference type="PROSITE" id="PS51352">
    <property type="entry name" value="THIOREDOXIN_2"/>
    <property type="match status" value="1"/>
</dbReference>
<feature type="transmembrane region" description="Helical" evidence="18">
    <location>
        <begin position="581"/>
        <end position="602"/>
    </location>
</feature>
<keyword evidence="8 18" id="KW-0201">Cytochrome c-type biogenesis</keyword>
<keyword evidence="11 18" id="KW-0560">Oxidoreductase</keyword>
<evidence type="ECO:0000256" key="15">
    <source>
        <dbReference type="ARBA" id="ARBA00023284"/>
    </source>
</evidence>
<keyword evidence="6 18" id="KW-0812">Transmembrane</keyword>
<comment type="function">
    <text evidence="18">Required to facilitate the formation of correct disulfide bonds in some periplasmic proteins and for the assembly of the periplasmic c-type cytochromes. Acts by transferring electrons from cytoplasmic thioredoxin to the periplasm. This transfer involves a cascade of disulfide bond formation and reduction steps.</text>
</comment>
<evidence type="ECO:0000256" key="14">
    <source>
        <dbReference type="ARBA" id="ARBA00023157"/>
    </source>
</evidence>
<dbReference type="Proteomes" id="UP000503004">
    <property type="component" value="Chromosome"/>
</dbReference>
<keyword evidence="10 18" id="KW-1133">Transmembrane helix</keyword>
<dbReference type="PANTHER" id="PTHR32234">
    <property type="entry name" value="THIOL:DISULFIDE INTERCHANGE PROTEIN DSBD"/>
    <property type="match status" value="1"/>
</dbReference>
<dbReference type="GO" id="GO:0045454">
    <property type="term" value="P:cell redox homeostasis"/>
    <property type="evidence" value="ECO:0007669"/>
    <property type="project" value="TreeGrafter"/>
</dbReference>
<keyword evidence="13 18" id="KW-0472">Membrane</keyword>
<feature type="domain" description="Thioredoxin" evidence="19">
    <location>
        <begin position="600"/>
        <end position="746"/>
    </location>
</feature>
<evidence type="ECO:0000256" key="16">
    <source>
        <dbReference type="ARBA" id="ARBA00047388"/>
    </source>
</evidence>
<dbReference type="AlphaFoldDB" id="A0A858QA45"/>
<organism evidence="20 21">
    <name type="scientific">Methylococcus geothermalis</name>
    <dbReference type="NCBI Taxonomy" id="2681310"/>
    <lineage>
        <taxon>Bacteria</taxon>
        <taxon>Pseudomonadati</taxon>
        <taxon>Pseudomonadota</taxon>
        <taxon>Gammaproteobacteria</taxon>
        <taxon>Methylococcales</taxon>
        <taxon>Methylococcaceae</taxon>
        <taxon>Methylococcus</taxon>
    </lineage>
</organism>
<feature type="transmembrane region" description="Helical" evidence="18">
    <location>
        <begin position="520"/>
        <end position="541"/>
    </location>
</feature>
<feature type="disulfide bond" description="Redox-active" evidence="18">
    <location>
        <begin position="661"/>
        <end position="664"/>
    </location>
</feature>
<dbReference type="Gene3D" id="2.60.40.1250">
    <property type="entry name" value="Thiol:disulfide interchange protein DsbD, N-terminal domain"/>
    <property type="match status" value="2"/>
</dbReference>
<dbReference type="InterPro" id="IPR013766">
    <property type="entry name" value="Thioredoxin_domain"/>
</dbReference>
<evidence type="ECO:0000256" key="12">
    <source>
        <dbReference type="ARBA" id="ARBA00023027"/>
    </source>
</evidence>
<evidence type="ECO:0000256" key="3">
    <source>
        <dbReference type="ARBA" id="ARBA00022448"/>
    </source>
</evidence>
<evidence type="ECO:0000256" key="18">
    <source>
        <dbReference type="HAMAP-Rule" id="MF_00399"/>
    </source>
</evidence>
<dbReference type="GO" id="GO:0005886">
    <property type="term" value="C:plasma membrane"/>
    <property type="evidence" value="ECO:0007669"/>
    <property type="project" value="UniProtKB-SubCell"/>
</dbReference>
<keyword evidence="9 18" id="KW-0249">Electron transport</keyword>
<feature type="disulfide bond" description="Redox-active" evidence="18">
    <location>
        <begin position="346"/>
        <end position="468"/>
    </location>
</feature>
<dbReference type="InterPro" id="IPR003834">
    <property type="entry name" value="Cyt_c_assmbl_TM_dom"/>
</dbReference>
<dbReference type="PROSITE" id="PS00194">
    <property type="entry name" value="THIOREDOXIN_1"/>
    <property type="match status" value="1"/>
</dbReference>
<comment type="subcellular location">
    <subcellularLocation>
        <location evidence="1 18">Cell inner membrane</location>
        <topology evidence="1 18">Multi-pass membrane protein</topology>
    </subcellularLocation>
</comment>
<comment type="catalytic activity">
    <reaction evidence="16 18">
        <text>[protein]-dithiol + NAD(+) = [protein]-disulfide + NADH + H(+)</text>
        <dbReference type="Rhea" id="RHEA:18749"/>
        <dbReference type="Rhea" id="RHEA-COMP:10593"/>
        <dbReference type="Rhea" id="RHEA-COMP:10594"/>
        <dbReference type="ChEBI" id="CHEBI:15378"/>
        <dbReference type="ChEBI" id="CHEBI:29950"/>
        <dbReference type="ChEBI" id="CHEBI:50058"/>
        <dbReference type="ChEBI" id="CHEBI:57540"/>
        <dbReference type="ChEBI" id="CHEBI:57945"/>
        <dbReference type="EC" id="1.8.1.8"/>
    </reaction>
</comment>
<sequence>MDRNMRDTFVMRIYLLLVLCLAGMPAFAIDSRDLLPPERAFPVATRLEGSGTAVLSWDIADGYYLYRSKFKFASRAAGIRLGEPVFPEGHKKQDEFFGEVEIYRGHIEVRLPLVAETALPETLGLEVTVQGCADAGVCFPPYQRSLEVKTAATSGVGALTRLAGALPGIGAGPAAGDLLPADQAFRFFADAPSPDTVRLSWQIAPGYYLYREKFRVALRDSEGVALGGHAFPRGEPKIDEAFGAVEVFHGEVSVDIPLLRTGGGSHAITLEAGFQGCAERGVCYPPMLKTVELELPAAAEGGVSAIAGATVITEQDRIADRLWRGSLWLNMLSFLGFGILLAFTPCIFPMIPILSGVIVGHGHAITTRRAFSLSLAYVLAHALAYTCFGVLAALFGANLQAALQNPWAIGAFSALFVVLALSMFGFYQLQLPPAVQSRIAALSSKQHAGSLAGAAVMGLLSAGLVGPCVAAPLAGALIYIGRSGDALLGGLALFSLGLGMGLPLLAIGTSAGKLLPKAGMWMNAVKSVFGVAMLAVAVSMLERIVPLSVAMLLWGLLLVVSSVYMGALDALPAGASGWRKLWKGLGVAMAAYGVFMLLGVAADSRDPLQPLRGVVGSSGAAADAGPVSFARVASVDELEARLGEAAAAGRWAMLDFYADWCVSCKEMDRYTFSDPAVKAKLKDIVLLKADVTENGDNDQALLQRFGLVGPPATLFFGPDRSERKPFRLVGFTEPEKFLHHLDRVFDGVR</sequence>
<evidence type="ECO:0000259" key="19">
    <source>
        <dbReference type="PROSITE" id="PS51352"/>
    </source>
</evidence>
<name>A0A858QA45_9GAMM</name>
<dbReference type="GO" id="GO:0047134">
    <property type="term" value="F:protein-disulfide reductase [NAD(P)H] activity"/>
    <property type="evidence" value="ECO:0007669"/>
    <property type="project" value="UniProtKB-UniRule"/>
</dbReference>
<evidence type="ECO:0000256" key="9">
    <source>
        <dbReference type="ARBA" id="ARBA00022982"/>
    </source>
</evidence>
<comment type="similarity">
    <text evidence="2 18">Belongs to the thioredoxin family. DsbD subfamily.</text>
</comment>
<evidence type="ECO:0000256" key="2">
    <source>
        <dbReference type="ARBA" id="ARBA00007241"/>
    </source>
</evidence>
<dbReference type="InterPro" id="IPR035671">
    <property type="entry name" value="DsbD_gamma"/>
</dbReference>
<keyword evidence="15 18" id="KW-0676">Redox-active center</keyword>
<protein>
    <recommendedName>
        <fullName evidence="18">Thiol:disulfide interchange protein DsbD</fullName>
        <ecNumber evidence="18">1.8.1.8</ecNumber>
    </recommendedName>
    <alternativeName>
        <fullName evidence="18">Protein-disulfide reductase</fullName>
        <shortName evidence="18">Disulfide reductase</shortName>
    </alternativeName>
</protein>
<evidence type="ECO:0000256" key="7">
    <source>
        <dbReference type="ARBA" id="ARBA00022729"/>
    </source>
</evidence>
<dbReference type="Pfam" id="PF02683">
    <property type="entry name" value="DsbD_TM"/>
    <property type="match status" value="1"/>
</dbReference>
<feature type="transmembrane region" description="Helical" evidence="18">
    <location>
        <begin position="486"/>
        <end position="508"/>
    </location>
</feature>
<dbReference type="PANTHER" id="PTHR32234:SF0">
    <property type="entry name" value="THIOL:DISULFIDE INTERCHANGE PROTEIN DSBD"/>
    <property type="match status" value="1"/>
</dbReference>
<dbReference type="CDD" id="cd02953">
    <property type="entry name" value="DsbDgamma"/>
    <property type="match status" value="1"/>
</dbReference>
<feature type="disulfide bond" description="Redox-active" evidence="18">
    <location>
        <begin position="132"/>
        <end position="138"/>
    </location>
</feature>
<keyword evidence="5 18" id="KW-0997">Cell inner membrane</keyword>
<keyword evidence="3 18" id="KW-0813">Transport</keyword>
<evidence type="ECO:0000313" key="21">
    <source>
        <dbReference type="Proteomes" id="UP000503004"/>
    </source>
</evidence>
<dbReference type="KEGG" id="metu:GNH96_12790"/>
<feature type="transmembrane region" description="Helical" evidence="18">
    <location>
        <begin position="327"/>
        <end position="359"/>
    </location>
</feature>
<keyword evidence="4 18" id="KW-1003">Cell membrane</keyword>
<dbReference type="Pfam" id="PF11412">
    <property type="entry name" value="DsbD_N"/>
    <property type="match status" value="2"/>
</dbReference>
<feature type="transmembrane region" description="Helical" evidence="18">
    <location>
        <begin position="547"/>
        <end position="569"/>
    </location>
</feature>
<feature type="transmembrane region" description="Helical" evidence="18">
    <location>
        <begin position="448"/>
        <end position="480"/>
    </location>
</feature>
<proteinExistence type="inferred from homology"/>
<reference evidence="21" key="1">
    <citation type="submission" date="2019-12" db="EMBL/GenBank/DDBJ databases">
        <authorList>
            <person name="Awala S.I."/>
            <person name="Rhee S.K."/>
        </authorList>
    </citation>
    <scope>NUCLEOTIDE SEQUENCE [LARGE SCALE GENOMIC DNA]</scope>
    <source>
        <strain evidence="21">IM1</strain>
    </source>
</reference>
<dbReference type="SUPFAM" id="SSF74863">
    <property type="entry name" value="Thiol:disulfide interchange protein DsbD, N-terminal domain (DsbD-alpha)"/>
    <property type="match status" value="2"/>
</dbReference>
<feature type="transmembrane region" description="Helical" evidence="18">
    <location>
        <begin position="407"/>
        <end position="427"/>
    </location>
</feature>
<keyword evidence="21" id="KW-1185">Reference proteome</keyword>
<evidence type="ECO:0000256" key="4">
    <source>
        <dbReference type="ARBA" id="ARBA00022475"/>
    </source>
</evidence>
<evidence type="ECO:0000256" key="10">
    <source>
        <dbReference type="ARBA" id="ARBA00022989"/>
    </source>
</evidence>
<evidence type="ECO:0000256" key="13">
    <source>
        <dbReference type="ARBA" id="ARBA00023136"/>
    </source>
</evidence>